<evidence type="ECO:0000259" key="8">
    <source>
        <dbReference type="Pfam" id="PF01435"/>
    </source>
</evidence>
<organism evidence="9 10">
    <name type="scientific">Streptomyces gamaensis</name>
    <dbReference type="NCBI Taxonomy" id="1763542"/>
    <lineage>
        <taxon>Bacteria</taxon>
        <taxon>Bacillati</taxon>
        <taxon>Actinomycetota</taxon>
        <taxon>Actinomycetes</taxon>
        <taxon>Kitasatosporales</taxon>
        <taxon>Streptomycetaceae</taxon>
        <taxon>Streptomyces</taxon>
    </lineage>
</organism>
<keyword evidence="7" id="KW-0812">Transmembrane</keyword>
<evidence type="ECO:0000256" key="5">
    <source>
        <dbReference type="ARBA" id="ARBA00023049"/>
    </source>
</evidence>
<accession>A0ABW0YTJ4</accession>
<keyword evidence="7" id="KW-0472">Membrane</keyword>
<feature type="transmembrane region" description="Helical" evidence="7">
    <location>
        <begin position="86"/>
        <end position="105"/>
    </location>
</feature>
<feature type="transmembrane region" description="Helical" evidence="7">
    <location>
        <begin position="277"/>
        <end position="298"/>
    </location>
</feature>
<dbReference type="RefSeq" id="WP_390314576.1">
    <property type="nucleotide sequence ID" value="NZ_JBHSPB010000002.1"/>
</dbReference>
<keyword evidence="2" id="KW-0479">Metal-binding</keyword>
<dbReference type="Proteomes" id="UP001596083">
    <property type="component" value="Unassembled WGS sequence"/>
</dbReference>
<comment type="caution">
    <text evidence="9">The sequence shown here is derived from an EMBL/GenBank/DDBJ whole genome shotgun (WGS) entry which is preliminary data.</text>
</comment>
<evidence type="ECO:0000256" key="2">
    <source>
        <dbReference type="ARBA" id="ARBA00022723"/>
    </source>
</evidence>
<evidence type="ECO:0000256" key="4">
    <source>
        <dbReference type="ARBA" id="ARBA00022833"/>
    </source>
</evidence>
<evidence type="ECO:0000313" key="9">
    <source>
        <dbReference type="EMBL" id="MFC5719487.1"/>
    </source>
</evidence>
<dbReference type="PANTHER" id="PTHR34978">
    <property type="entry name" value="POSSIBLE SENSOR-TRANSDUCER PROTEIN BLAR"/>
    <property type="match status" value="1"/>
</dbReference>
<name>A0ABW0YTJ4_9ACTN</name>
<dbReference type="Pfam" id="PF01435">
    <property type="entry name" value="Peptidase_M48"/>
    <property type="match status" value="1"/>
</dbReference>
<evidence type="ECO:0000256" key="6">
    <source>
        <dbReference type="RuleBase" id="RU003983"/>
    </source>
</evidence>
<comment type="similarity">
    <text evidence="6">Belongs to the peptidase M48 family.</text>
</comment>
<proteinExistence type="inferred from homology"/>
<keyword evidence="4 6" id="KW-0862">Zinc</keyword>
<sequence>MLQPVAFALLSGVVAPKALARAKWAAYAPRLAAAAWLVLMVVFSLACALGTTQLLLPDELGHQLGPVLAAVWDHAWWRADADGTRVLLGTGAGLAVLALPGAAFARELFAARARRGRHVRALRLVGRRAPGSAVTVLDHDTPAVYCVPGRPARVVVSSGALRVLSPDQLEAALAHERAHLRGRHHLLVVGADAYRRAFGRLPLARLAGERLPLLVEMAADDRALRGCSREALATALYEVAAGHTPGGAFAAGGPSAVVRIQRILRPAGPRRPALSGLGWLAVAGAVAVPVAFACCGFLG</sequence>
<feature type="transmembrane region" description="Helical" evidence="7">
    <location>
        <begin position="36"/>
        <end position="56"/>
    </location>
</feature>
<evidence type="ECO:0000256" key="7">
    <source>
        <dbReference type="SAM" id="Phobius"/>
    </source>
</evidence>
<reference evidence="10" key="1">
    <citation type="journal article" date="2019" name="Int. J. Syst. Evol. Microbiol.">
        <title>The Global Catalogue of Microorganisms (GCM) 10K type strain sequencing project: providing services to taxonomists for standard genome sequencing and annotation.</title>
        <authorList>
            <consortium name="The Broad Institute Genomics Platform"/>
            <consortium name="The Broad Institute Genome Sequencing Center for Infectious Disease"/>
            <person name="Wu L."/>
            <person name="Ma J."/>
        </authorList>
    </citation>
    <scope>NUCLEOTIDE SEQUENCE [LARGE SCALE GENOMIC DNA]</scope>
    <source>
        <strain evidence="10">CGMCC 4.7304</strain>
    </source>
</reference>
<keyword evidence="1 6" id="KW-0645">Protease</keyword>
<dbReference type="PANTHER" id="PTHR34978:SF3">
    <property type="entry name" value="SLR0241 PROTEIN"/>
    <property type="match status" value="1"/>
</dbReference>
<keyword evidence="10" id="KW-1185">Reference proteome</keyword>
<keyword evidence="3 6" id="KW-0378">Hydrolase</keyword>
<feature type="domain" description="Peptidase M48" evidence="8">
    <location>
        <begin position="125"/>
        <end position="187"/>
    </location>
</feature>
<keyword evidence="5 6" id="KW-0482">Metalloprotease</keyword>
<dbReference type="InterPro" id="IPR001915">
    <property type="entry name" value="Peptidase_M48"/>
</dbReference>
<evidence type="ECO:0000313" key="10">
    <source>
        <dbReference type="Proteomes" id="UP001596083"/>
    </source>
</evidence>
<evidence type="ECO:0000256" key="3">
    <source>
        <dbReference type="ARBA" id="ARBA00022801"/>
    </source>
</evidence>
<keyword evidence="7" id="KW-1133">Transmembrane helix</keyword>
<protein>
    <submittedName>
        <fullName evidence="9">M56 family metallopeptidase</fullName>
    </submittedName>
</protein>
<dbReference type="EMBL" id="JBHSPB010000002">
    <property type="protein sequence ID" value="MFC5719487.1"/>
    <property type="molecule type" value="Genomic_DNA"/>
</dbReference>
<comment type="cofactor">
    <cofactor evidence="6">
        <name>Zn(2+)</name>
        <dbReference type="ChEBI" id="CHEBI:29105"/>
    </cofactor>
    <text evidence="6">Binds 1 zinc ion per subunit.</text>
</comment>
<dbReference type="InterPro" id="IPR052173">
    <property type="entry name" value="Beta-lactam_resp_regulator"/>
</dbReference>
<gene>
    <name evidence="9" type="ORF">ACFP1Z_04710</name>
</gene>
<dbReference type="CDD" id="cd07326">
    <property type="entry name" value="M56_BlaR1_MecR1_like"/>
    <property type="match status" value="1"/>
</dbReference>
<dbReference type="Gene3D" id="3.30.2010.10">
    <property type="entry name" value="Metalloproteases ('zincins'), catalytic domain"/>
    <property type="match status" value="1"/>
</dbReference>
<evidence type="ECO:0000256" key="1">
    <source>
        <dbReference type="ARBA" id="ARBA00022670"/>
    </source>
</evidence>